<reference evidence="2" key="1">
    <citation type="journal article" date="2021" name="Proc. Natl. Acad. Sci. U.S.A.">
        <title>A Catalog of Tens of Thousands of Viruses from Human Metagenomes Reveals Hidden Associations with Chronic Diseases.</title>
        <authorList>
            <person name="Tisza M.J."/>
            <person name="Buck C.B."/>
        </authorList>
    </citation>
    <scope>NUCLEOTIDE SEQUENCE</scope>
    <source>
        <strain evidence="2">CtomJ2</strain>
    </source>
</reference>
<sequence length="173" mass="19649">MLAYKAFGKGLICRGYKFKAGITSTTEEANCVRNGFHAAEDPLDMFTYYPNTETSEYWIVKLGGDMHEDGNDSKIACTELTPVRRLKPEEIAAAALLYIKKHPQRTHRKEFSCKWFKAAYGSSPELSGNKGQFLAFAVKYKNDTELSIFRIDGRKYKEGVLYNAYGEEVCKNE</sequence>
<proteinExistence type="predicted"/>
<evidence type="ECO:0000259" key="1">
    <source>
        <dbReference type="Pfam" id="PF24703"/>
    </source>
</evidence>
<accession>A0A8S5LKL8</accession>
<evidence type="ECO:0000313" key="2">
    <source>
        <dbReference type="EMBL" id="DAD70392.1"/>
    </source>
</evidence>
<dbReference type="EMBL" id="BK015864">
    <property type="protein sequence ID" value="DAD70392.1"/>
    <property type="molecule type" value="Genomic_DNA"/>
</dbReference>
<dbReference type="InterPro" id="IPR056083">
    <property type="entry name" value="DUF7666"/>
</dbReference>
<feature type="domain" description="DUF7666" evidence="1">
    <location>
        <begin position="1"/>
        <end position="92"/>
    </location>
</feature>
<dbReference type="Pfam" id="PF24703">
    <property type="entry name" value="DUF7666"/>
    <property type="match status" value="1"/>
</dbReference>
<protein>
    <recommendedName>
        <fullName evidence="1">DUF7666 domain-containing protein</fullName>
    </recommendedName>
</protein>
<name>A0A8S5LKL8_9CAUD</name>
<organism evidence="2">
    <name type="scientific">Siphoviridae sp. ctomJ2</name>
    <dbReference type="NCBI Taxonomy" id="2827593"/>
    <lineage>
        <taxon>Viruses</taxon>
        <taxon>Duplodnaviria</taxon>
        <taxon>Heunggongvirae</taxon>
        <taxon>Uroviricota</taxon>
        <taxon>Caudoviricetes</taxon>
    </lineage>
</organism>